<evidence type="ECO:0000313" key="4">
    <source>
        <dbReference type="EMBL" id="KAL3793533.1"/>
    </source>
</evidence>
<keyword evidence="3" id="KW-0472">Membrane</keyword>
<dbReference type="AlphaFoldDB" id="A0ABD3Q036"/>
<accession>A0ABD3Q036</accession>
<comment type="caution">
    <text evidence="4">The sequence shown here is derived from an EMBL/GenBank/DDBJ whole genome shotgun (WGS) entry which is preliminary data.</text>
</comment>
<proteinExistence type="predicted"/>
<protein>
    <recommendedName>
        <fullName evidence="6">ADP,ATP carrier protein</fullName>
    </recommendedName>
</protein>
<dbReference type="Proteomes" id="UP001516023">
    <property type="component" value="Unassembled WGS sequence"/>
</dbReference>
<evidence type="ECO:0008006" key="6">
    <source>
        <dbReference type="Google" id="ProtNLM"/>
    </source>
</evidence>
<dbReference type="Pfam" id="PF00153">
    <property type="entry name" value="Mito_carr"/>
    <property type="match status" value="1"/>
</dbReference>
<reference evidence="4 5" key="1">
    <citation type="journal article" date="2020" name="G3 (Bethesda)">
        <title>Improved Reference Genome for Cyclotella cryptica CCMP332, a Model for Cell Wall Morphogenesis, Salinity Adaptation, and Lipid Production in Diatoms (Bacillariophyta).</title>
        <authorList>
            <person name="Roberts W.R."/>
            <person name="Downey K.M."/>
            <person name="Ruck E.C."/>
            <person name="Traller J.C."/>
            <person name="Alverson A.J."/>
        </authorList>
    </citation>
    <scope>NUCLEOTIDE SEQUENCE [LARGE SCALE GENOMIC DNA]</scope>
    <source>
        <strain evidence="4 5">CCMP332</strain>
    </source>
</reference>
<evidence type="ECO:0000313" key="5">
    <source>
        <dbReference type="Proteomes" id="UP001516023"/>
    </source>
</evidence>
<dbReference type="Gene3D" id="1.50.40.10">
    <property type="entry name" value="Mitochondrial carrier domain"/>
    <property type="match status" value="2"/>
</dbReference>
<sequence>MNFGGPPFSRYVESLRIRYTMGLHTLQTREESKGKAKIINRTMMKLGSLISCLVLINAPKLVRGFAAPSADRLEFAKLPAPHLSNVRDADENQDNHHTISANDECQEPGRRQFFAAMVAATSMVVLSEIASASTEASILSSRERSPSTSLTVANAAALENGSIGRKETAAKPPVDTRAIFDKAAKKALGGGKAGAAAAVVQVCSLMWLRTSMNYQYRYGGTLTESLKKLYADGGIPRLYQGLPFAIFQGPLTRFGDTAANVGMLALLDTIPETSSLSLPLKTAAGSIAAGAWRIFLMPIDTSKTAMQVEGREGLDRLLEQVAEVGPSPLYQGAVASGMFGLLFIVVLSYAPYLIMILSAAAATAAGHFPWFLTYNFLNDALPVVSKEDDLLLFLVRSAALGLSASCVSDCVSNSLRVIKTTKQTAGLGARNAKEISYQEALTLVLETDGLRGLFGRGLQTRLLTNAIQGAVFSVLWKYFQSSLN</sequence>
<dbReference type="SUPFAM" id="SSF103506">
    <property type="entry name" value="Mitochondrial carrier"/>
    <property type="match status" value="1"/>
</dbReference>
<evidence type="ECO:0000256" key="1">
    <source>
        <dbReference type="ARBA" id="ARBA00004141"/>
    </source>
</evidence>
<dbReference type="GO" id="GO:0016020">
    <property type="term" value="C:membrane"/>
    <property type="evidence" value="ECO:0007669"/>
    <property type="project" value="UniProtKB-SubCell"/>
</dbReference>
<evidence type="ECO:0000256" key="2">
    <source>
        <dbReference type="ARBA" id="ARBA00022692"/>
    </source>
</evidence>
<keyword evidence="2" id="KW-0812">Transmembrane</keyword>
<dbReference type="EMBL" id="JABMIG020000090">
    <property type="protein sequence ID" value="KAL3793533.1"/>
    <property type="molecule type" value="Genomic_DNA"/>
</dbReference>
<gene>
    <name evidence="4" type="ORF">HJC23_007273</name>
</gene>
<name>A0ABD3Q036_9STRA</name>
<dbReference type="PANTHER" id="PTHR47567">
    <property type="entry name" value="MITOCHONDRIAL SUBSTRATE/SOLUTE CARRIER"/>
    <property type="match status" value="1"/>
</dbReference>
<keyword evidence="5" id="KW-1185">Reference proteome</keyword>
<evidence type="ECO:0000256" key="3">
    <source>
        <dbReference type="ARBA" id="ARBA00023136"/>
    </source>
</evidence>
<organism evidence="4 5">
    <name type="scientific">Cyclotella cryptica</name>
    <dbReference type="NCBI Taxonomy" id="29204"/>
    <lineage>
        <taxon>Eukaryota</taxon>
        <taxon>Sar</taxon>
        <taxon>Stramenopiles</taxon>
        <taxon>Ochrophyta</taxon>
        <taxon>Bacillariophyta</taxon>
        <taxon>Coscinodiscophyceae</taxon>
        <taxon>Thalassiosirophycidae</taxon>
        <taxon>Stephanodiscales</taxon>
        <taxon>Stephanodiscaceae</taxon>
        <taxon>Cyclotella</taxon>
    </lineage>
</organism>
<dbReference type="InterPro" id="IPR023395">
    <property type="entry name" value="MCP_dom_sf"/>
</dbReference>
<dbReference type="InterPro" id="IPR018108">
    <property type="entry name" value="MCP_transmembrane"/>
</dbReference>
<dbReference type="PANTHER" id="PTHR47567:SF1">
    <property type="entry name" value="NAD-DEPENDENT EPIMERASE_DEHYDRATASE DOMAIN-CONTAINING PROTEIN"/>
    <property type="match status" value="1"/>
</dbReference>
<comment type="subcellular location">
    <subcellularLocation>
        <location evidence="1">Membrane</location>
        <topology evidence="1">Multi-pass membrane protein</topology>
    </subcellularLocation>
</comment>